<name>A0ABN2V6U5_9ACTN</name>
<evidence type="ECO:0000259" key="7">
    <source>
        <dbReference type="Pfam" id="PF08281"/>
    </source>
</evidence>
<proteinExistence type="inferred from homology"/>
<evidence type="ECO:0000313" key="9">
    <source>
        <dbReference type="Proteomes" id="UP001403094"/>
    </source>
</evidence>
<dbReference type="CDD" id="cd06171">
    <property type="entry name" value="Sigma70_r4"/>
    <property type="match status" value="1"/>
</dbReference>
<keyword evidence="9" id="KW-1185">Reference proteome</keyword>
<dbReference type="Gene3D" id="1.10.1740.10">
    <property type="match status" value="1"/>
</dbReference>
<dbReference type="InterPro" id="IPR013324">
    <property type="entry name" value="RNA_pol_sigma_r3/r4-like"/>
</dbReference>
<dbReference type="InterPro" id="IPR007627">
    <property type="entry name" value="RNA_pol_sigma70_r2"/>
</dbReference>
<feature type="domain" description="RNA polymerase sigma factor 70 region 4 type 2" evidence="7">
    <location>
        <begin position="107"/>
        <end position="158"/>
    </location>
</feature>
<keyword evidence="5" id="KW-0804">Transcription</keyword>
<accession>A0ABN2V6U5</accession>
<keyword evidence="2" id="KW-0805">Transcription regulation</keyword>
<evidence type="ECO:0000313" key="8">
    <source>
        <dbReference type="EMBL" id="GAA2051159.1"/>
    </source>
</evidence>
<dbReference type="Proteomes" id="UP001403094">
    <property type="component" value="Unassembled WGS sequence"/>
</dbReference>
<dbReference type="SUPFAM" id="SSF88946">
    <property type="entry name" value="Sigma2 domain of RNA polymerase sigma factors"/>
    <property type="match status" value="1"/>
</dbReference>
<dbReference type="SUPFAM" id="SSF88659">
    <property type="entry name" value="Sigma3 and sigma4 domains of RNA polymerase sigma factors"/>
    <property type="match status" value="1"/>
</dbReference>
<dbReference type="NCBIfam" id="TIGR02983">
    <property type="entry name" value="SigE-fam_strep"/>
    <property type="match status" value="1"/>
</dbReference>
<evidence type="ECO:0000256" key="2">
    <source>
        <dbReference type="ARBA" id="ARBA00023015"/>
    </source>
</evidence>
<sequence>MRMKAAVRREREFREFAEAREAHLRRSAYLLCGDWHQAQDLTQTTLMKLYASWSRVRRDGNVEAYARTILTRTFIDQRRKGLWRENTVADLPDAPAPEPAGPELRMVMQTALMSLPPRYRAVLVLRFWEDWSVEQTARALRVSTGTVKSQSARGLARLRHLVAELPSEVTGR</sequence>
<dbReference type="InterPro" id="IPR013249">
    <property type="entry name" value="RNA_pol_sigma70_r4_t2"/>
</dbReference>
<dbReference type="Gene3D" id="1.10.10.10">
    <property type="entry name" value="Winged helix-like DNA-binding domain superfamily/Winged helix DNA-binding domain"/>
    <property type="match status" value="1"/>
</dbReference>
<dbReference type="InterPro" id="IPR014325">
    <property type="entry name" value="RNA_pol_sigma-E_actinobac"/>
</dbReference>
<dbReference type="NCBIfam" id="TIGR02937">
    <property type="entry name" value="sigma70-ECF"/>
    <property type="match status" value="1"/>
</dbReference>
<dbReference type="InterPro" id="IPR036388">
    <property type="entry name" value="WH-like_DNA-bd_sf"/>
</dbReference>
<dbReference type="InterPro" id="IPR014284">
    <property type="entry name" value="RNA_pol_sigma-70_dom"/>
</dbReference>
<keyword evidence="3" id="KW-0731">Sigma factor</keyword>
<dbReference type="InterPro" id="IPR013325">
    <property type="entry name" value="RNA_pol_sigma_r2"/>
</dbReference>
<dbReference type="Pfam" id="PF04542">
    <property type="entry name" value="Sigma70_r2"/>
    <property type="match status" value="1"/>
</dbReference>
<evidence type="ECO:0000256" key="4">
    <source>
        <dbReference type="ARBA" id="ARBA00023125"/>
    </source>
</evidence>
<comment type="similarity">
    <text evidence="1">Belongs to the sigma-70 factor family. ECF subfamily.</text>
</comment>
<protein>
    <submittedName>
        <fullName evidence="8">SigE family RNA polymerase sigma factor</fullName>
    </submittedName>
</protein>
<evidence type="ECO:0000259" key="6">
    <source>
        <dbReference type="Pfam" id="PF04542"/>
    </source>
</evidence>
<reference evidence="8 9" key="1">
    <citation type="journal article" date="2019" name="Int. J. Syst. Evol. Microbiol.">
        <title>The Global Catalogue of Microorganisms (GCM) 10K type strain sequencing project: providing services to taxonomists for standard genome sequencing and annotation.</title>
        <authorList>
            <consortium name="The Broad Institute Genomics Platform"/>
            <consortium name="The Broad Institute Genome Sequencing Center for Infectious Disease"/>
            <person name="Wu L."/>
            <person name="Ma J."/>
        </authorList>
    </citation>
    <scope>NUCLEOTIDE SEQUENCE [LARGE SCALE GENOMIC DNA]</scope>
    <source>
        <strain evidence="8 9">JCM 14549</strain>
    </source>
</reference>
<dbReference type="EMBL" id="BAAANQ010000004">
    <property type="protein sequence ID" value="GAA2051159.1"/>
    <property type="molecule type" value="Genomic_DNA"/>
</dbReference>
<evidence type="ECO:0000256" key="3">
    <source>
        <dbReference type="ARBA" id="ARBA00023082"/>
    </source>
</evidence>
<dbReference type="InterPro" id="IPR039425">
    <property type="entry name" value="RNA_pol_sigma-70-like"/>
</dbReference>
<organism evidence="8 9">
    <name type="scientific">Streptomyces cheonanensis</name>
    <dbReference type="NCBI Taxonomy" id="312720"/>
    <lineage>
        <taxon>Bacteria</taxon>
        <taxon>Bacillati</taxon>
        <taxon>Actinomycetota</taxon>
        <taxon>Actinomycetes</taxon>
        <taxon>Kitasatosporales</taxon>
        <taxon>Streptomycetaceae</taxon>
        <taxon>Streptomyces</taxon>
    </lineage>
</organism>
<dbReference type="Pfam" id="PF08281">
    <property type="entry name" value="Sigma70_r4_2"/>
    <property type="match status" value="1"/>
</dbReference>
<gene>
    <name evidence="8" type="ORF">GCM10009757_23790</name>
</gene>
<dbReference type="PANTHER" id="PTHR43133">
    <property type="entry name" value="RNA POLYMERASE ECF-TYPE SIGMA FACTO"/>
    <property type="match status" value="1"/>
</dbReference>
<dbReference type="PANTHER" id="PTHR43133:SF50">
    <property type="entry name" value="ECF RNA POLYMERASE SIGMA FACTOR SIGM"/>
    <property type="match status" value="1"/>
</dbReference>
<feature type="domain" description="RNA polymerase sigma-70 region 2" evidence="6">
    <location>
        <begin position="22"/>
        <end position="81"/>
    </location>
</feature>
<comment type="caution">
    <text evidence="8">The sequence shown here is derived from an EMBL/GenBank/DDBJ whole genome shotgun (WGS) entry which is preliminary data.</text>
</comment>
<evidence type="ECO:0000256" key="5">
    <source>
        <dbReference type="ARBA" id="ARBA00023163"/>
    </source>
</evidence>
<evidence type="ECO:0000256" key="1">
    <source>
        <dbReference type="ARBA" id="ARBA00010641"/>
    </source>
</evidence>
<keyword evidence="4" id="KW-0238">DNA-binding</keyword>